<dbReference type="GO" id="GO:0061630">
    <property type="term" value="F:ubiquitin protein ligase activity"/>
    <property type="evidence" value="ECO:0007669"/>
    <property type="project" value="TreeGrafter"/>
</dbReference>
<dbReference type="InterPro" id="IPR045134">
    <property type="entry name" value="UHRF1/2-like"/>
</dbReference>
<keyword evidence="1" id="KW-0863">Zinc-finger</keyword>
<dbReference type="AlphaFoldDB" id="A0A8H7SVT0"/>
<dbReference type="Proteomes" id="UP000613177">
    <property type="component" value="Unassembled WGS sequence"/>
</dbReference>
<dbReference type="PANTHER" id="PTHR14140">
    <property type="entry name" value="E3 UBIQUITIN-PROTEIN LIGASE UHRF-RELATED"/>
    <property type="match status" value="1"/>
</dbReference>
<dbReference type="SUPFAM" id="SSF57850">
    <property type="entry name" value="RING/U-box"/>
    <property type="match status" value="1"/>
</dbReference>
<dbReference type="PANTHER" id="PTHR14140:SF45">
    <property type="entry name" value="RING-TYPE E3 UBIQUITIN TRANSFERASE"/>
    <property type="match status" value="1"/>
</dbReference>
<dbReference type="PROSITE" id="PS50089">
    <property type="entry name" value="ZF_RING_2"/>
    <property type="match status" value="1"/>
</dbReference>
<organism evidence="3 4">
    <name type="scientific">Thamnidium elegans</name>
    <dbReference type="NCBI Taxonomy" id="101142"/>
    <lineage>
        <taxon>Eukaryota</taxon>
        <taxon>Fungi</taxon>
        <taxon>Fungi incertae sedis</taxon>
        <taxon>Mucoromycota</taxon>
        <taxon>Mucoromycotina</taxon>
        <taxon>Mucoromycetes</taxon>
        <taxon>Mucorales</taxon>
        <taxon>Mucorineae</taxon>
        <taxon>Mucoraceae</taxon>
        <taxon>Thamnidium</taxon>
    </lineage>
</organism>
<evidence type="ECO:0000313" key="4">
    <source>
        <dbReference type="Proteomes" id="UP000613177"/>
    </source>
</evidence>
<keyword evidence="1" id="KW-0479">Metal-binding</keyword>
<feature type="domain" description="RING-type" evidence="2">
    <location>
        <begin position="96"/>
        <end position="130"/>
    </location>
</feature>
<evidence type="ECO:0000313" key="3">
    <source>
        <dbReference type="EMBL" id="KAG2235395.1"/>
    </source>
</evidence>
<comment type="caution">
    <text evidence="3">The sequence shown here is derived from an EMBL/GenBank/DDBJ whole genome shotgun (WGS) entry which is preliminary data.</text>
</comment>
<name>A0A8H7SVT0_9FUNG</name>
<keyword evidence="4" id="KW-1185">Reference proteome</keyword>
<keyword evidence="1" id="KW-0862">Zinc</keyword>
<proteinExistence type="predicted"/>
<accession>A0A8H7SVT0</accession>
<dbReference type="GO" id="GO:0016567">
    <property type="term" value="P:protein ubiquitination"/>
    <property type="evidence" value="ECO:0007669"/>
    <property type="project" value="TreeGrafter"/>
</dbReference>
<evidence type="ECO:0000259" key="2">
    <source>
        <dbReference type="PROSITE" id="PS50089"/>
    </source>
</evidence>
<dbReference type="GO" id="GO:0044027">
    <property type="term" value="P:negative regulation of gene expression via chromosomal CpG island methylation"/>
    <property type="evidence" value="ECO:0007669"/>
    <property type="project" value="TreeGrafter"/>
</dbReference>
<dbReference type="Gene3D" id="3.30.40.10">
    <property type="entry name" value="Zinc/RING finger domain, C3HC4 (zinc finger)"/>
    <property type="match status" value="1"/>
</dbReference>
<evidence type="ECO:0000256" key="1">
    <source>
        <dbReference type="PROSITE-ProRule" id="PRU00175"/>
    </source>
</evidence>
<feature type="non-terminal residue" evidence="3">
    <location>
        <position position="1"/>
    </location>
</feature>
<protein>
    <recommendedName>
        <fullName evidence="2">RING-type domain-containing protein</fullName>
    </recommendedName>
</protein>
<dbReference type="InterPro" id="IPR013083">
    <property type="entry name" value="Znf_RING/FYVE/PHD"/>
</dbReference>
<sequence>FIIWKFLFRRDDQESPPWMAQCKQLITKRGLRMIHSEENEIQKLVRYTIPCHIQRLIKRDTKNKRLWDESKKIEFWSEYEFLHYLFDTAVTCSSNVCSKPIKDPVTTPCGHICCVKCLAQSKAEHCFTCRSPLPEDPLQVNHKLVRILQSLNWAYGIKHIEPLPSNLSKDELFMKEEQDIEFEIKQEFEFPTISDALTAPDINLRLTPKKVRVVIEYLGNESAGQKKKHKSY</sequence>
<dbReference type="GO" id="GO:0008270">
    <property type="term" value="F:zinc ion binding"/>
    <property type="evidence" value="ECO:0007669"/>
    <property type="project" value="UniProtKB-KW"/>
</dbReference>
<gene>
    <name evidence="3" type="ORF">INT48_005745</name>
</gene>
<dbReference type="EMBL" id="JAEPRE010000033">
    <property type="protein sequence ID" value="KAG2235395.1"/>
    <property type="molecule type" value="Genomic_DNA"/>
</dbReference>
<reference evidence="3" key="1">
    <citation type="submission" date="2021-01" db="EMBL/GenBank/DDBJ databases">
        <title>Metabolic potential, ecology and presence of endohyphal bacteria is reflected in genomic diversity of Mucoromycotina.</title>
        <authorList>
            <person name="Muszewska A."/>
            <person name="Okrasinska A."/>
            <person name="Steczkiewicz K."/>
            <person name="Drgas O."/>
            <person name="Orlowska M."/>
            <person name="Perlinska-Lenart U."/>
            <person name="Aleksandrzak-Piekarczyk T."/>
            <person name="Szatraj K."/>
            <person name="Zielenkiewicz U."/>
            <person name="Pilsyk S."/>
            <person name="Malc E."/>
            <person name="Mieczkowski P."/>
            <person name="Kruszewska J.S."/>
            <person name="Biernat P."/>
            <person name="Pawlowska J."/>
        </authorList>
    </citation>
    <scope>NUCLEOTIDE SEQUENCE</scope>
    <source>
        <strain evidence="3">WA0000018081</strain>
    </source>
</reference>
<dbReference type="InterPro" id="IPR001841">
    <property type="entry name" value="Znf_RING"/>
</dbReference>